<evidence type="ECO:0000313" key="11">
    <source>
        <dbReference type="EMBL" id="AAL26703.1"/>
    </source>
</evidence>
<comment type="function">
    <text evidence="9 10">Pro-inflammatory cytokine primarily involved in epithelial barrier repair, polarized T-helper 1 (Th1) cell and natural killer (NK) cell immune responses. Upon binding to IL18R1 and IL18RAP, forms a signaling ternary complex which activates NF-kappa-B, triggering synthesis of inflammatory mediators. Synergizes with IL12/interleukin-12 to induce IFNG synthesis from T-helper 1 (Th1) cells and natural killer (NK) cells. Involved in transduction of inflammation downstream of pyroptosis: its mature form is specifically released in the extracellular milieu by passing through the gasdermin-D (GSDMD) pore.</text>
</comment>
<dbReference type="GO" id="GO:0005125">
    <property type="term" value="F:cytokine activity"/>
    <property type="evidence" value="ECO:0007669"/>
    <property type="project" value="UniProtKB-KW"/>
</dbReference>
<proteinExistence type="evidence at transcript level"/>
<comment type="subcellular location">
    <subcellularLocation>
        <location evidence="1">Cytoplasm</location>
    </subcellularLocation>
    <subcellularLocation>
        <location evidence="2 10">Secreted</location>
    </subcellularLocation>
</comment>
<dbReference type="GO" id="GO:0005737">
    <property type="term" value="C:cytoplasm"/>
    <property type="evidence" value="ECO:0007669"/>
    <property type="project" value="UniProtKB-SubCell"/>
</dbReference>
<protein>
    <recommendedName>
        <fullName evidence="4 10">Interleukin-18</fullName>
        <shortName evidence="10">IL-18</shortName>
    </recommendedName>
</protein>
<evidence type="ECO:0000256" key="7">
    <source>
        <dbReference type="ARBA" id="ARBA00022525"/>
    </source>
</evidence>
<dbReference type="InterPro" id="IPR008996">
    <property type="entry name" value="IL1/FGF"/>
</dbReference>
<dbReference type="InterPro" id="IPR000975">
    <property type="entry name" value="IL-1_fam"/>
</dbReference>
<comment type="subunit">
    <text evidence="8">Forms a ternary complex with ligand-binding receptor subunit IL18R1 and signaling receptor subunit IL18RAP at the plasma membrane. Mature IL18 first binds to IL18R1 forming a low affinity binary complex, which then interacts with IL18RAP to form a high affinity ternary complex that signals inside the cell. Interacts with cargo receptor TMED10; the interaction mediates the translocation from the cytoplasm into the ERGIC (endoplasmic reticulum-Golgi intermediate compartment) and thereby secretion.</text>
</comment>
<reference evidence="11" key="1">
    <citation type="journal article" date="2004" name="J. Interferon Cytokine Res.">
        <title>The cotton rat: an underutilized animal model for human infectious diseases can now be exploited using specific reagents to cytokines, chemokines, and interferons.</title>
        <authorList>
            <person name="Blanco J.C."/>
            <person name="Pletneva L.M."/>
            <person name="Boukhvalova M."/>
            <person name="Richardson J.Y."/>
            <person name="Harris K.A."/>
            <person name="Prince G.A."/>
        </authorList>
    </citation>
    <scope>NUCLEOTIDE SEQUENCE</scope>
</reference>
<sequence length="196" mass="22545">MIAATPEEGSCIIFREMTFIDNTLYFIPEDNGELESDNFFKESSTTAVIRNMNDYVLFIDREKSPVFEDMPDADQKANEAQTRLIIYMYKTDFNPGGLPVTLSVRDRTMRTLSCKNQIISFEEMDPPLEIDGTKSDLIFFQRAVPGHNKMKFESSLHEGHFLACERDGDSFKLILKKKDENWDTSIIFTVTNLPQS</sequence>
<dbReference type="PRINTS" id="PR01933">
    <property type="entry name" value="INTRLEUKIN18"/>
</dbReference>
<dbReference type="CDD" id="cd23298">
    <property type="entry name" value="beta-trefoil_IL18"/>
    <property type="match status" value="1"/>
</dbReference>
<evidence type="ECO:0000256" key="1">
    <source>
        <dbReference type="ARBA" id="ARBA00004496"/>
    </source>
</evidence>
<keyword evidence="6 10" id="KW-0202">Cytokine</keyword>
<dbReference type="PANTHER" id="PTHR10078">
    <property type="entry name" value="INTERLEUKIN-1 FAMILY MEMBER"/>
    <property type="match status" value="1"/>
</dbReference>
<name>Q91Z66_SIGHI</name>
<dbReference type="GO" id="GO:0019221">
    <property type="term" value="P:cytokine-mediated signaling pathway"/>
    <property type="evidence" value="ECO:0007669"/>
    <property type="project" value="TreeGrafter"/>
</dbReference>
<dbReference type="SUPFAM" id="SSF50353">
    <property type="entry name" value="Cytokine"/>
    <property type="match status" value="1"/>
</dbReference>
<dbReference type="PANTHER" id="PTHR10078:SF35">
    <property type="entry name" value="INTERLEUKIN-18"/>
    <property type="match status" value="1"/>
</dbReference>
<dbReference type="EMBL" id="AY059406">
    <property type="protein sequence ID" value="AAL26703.1"/>
    <property type="molecule type" value="mRNA"/>
</dbReference>
<dbReference type="Pfam" id="PF00340">
    <property type="entry name" value="IL1"/>
    <property type="match status" value="1"/>
</dbReference>
<dbReference type="GO" id="GO:0005615">
    <property type="term" value="C:extracellular space"/>
    <property type="evidence" value="ECO:0007669"/>
    <property type="project" value="UniProtKB-UniRule"/>
</dbReference>
<dbReference type="OrthoDB" id="8535973at2759"/>
<dbReference type="SMR" id="Q91Z66"/>
<evidence type="ECO:0000256" key="10">
    <source>
        <dbReference type="PIRNR" id="PIRNR015162"/>
    </source>
</evidence>
<evidence type="ECO:0000256" key="9">
    <source>
        <dbReference type="ARBA" id="ARBA00033736"/>
    </source>
</evidence>
<dbReference type="InterPro" id="IPR015529">
    <property type="entry name" value="IL-18"/>
</dbReference>
<evidence type="ECO:0000256" key="2">
    <source>
        <dbReference type="ARBA" id="ARBA00004613"/>
    </source>
</evidence>
<comment type="similarity">
    <text evidence="3 10">Belongs to the IL-1 family.</text>
</comment>
<dbReference type="GO" id="GO:0071222">
    <property type="term" value="P:cellular response to lipopolysaccharide"/>
    <property type="evidence" value="ECO:0007669"/>
    <property type="project" value="TreeGrafter"/>
</dbReference>
<evidence type="ECO:0000256" key="8">
    <source>
        <dbReference type="ARBA" id="ARBA00023612"/>
    </source>
</evidence>
<evidence type="ECO:0000256" key="3">
    <source>
        <dbReference type="ARBA" id="ARBA00010448"/>
    </source>
</evidence>
<dbReference type="GO" id="GO:0006954">
    <property type="term" value="P:inflammatory response"/>
    <property type="evidence" value="ECO:0007669"/>
    <property type="project" value="UniProtKB-UniRule"/>
</dbReference>
<keyword evidence="5" id="KW-0963">Cytoplasm</keyword>
<dbReference type="PIRSF" id="PIRSF015162">
    <property type="entry name" value="Interleukin_18"/>
    <property type="match status" value="1"/>
</dbReference>
<evidence type="ECO:0000256" key="4">
    <source>
        <dbReference type="ARBA" id="ARBA00016740"/>
    </source>
</evidence>
<accession>Q91Z66</accession>
<gene>
    <name evidence="11" type="primary">IL18</name>
</gene>
<dbReference type="Gene3D" id="2.80.10.50">
    <property type="match status" value="1"/>
</dbReference>
<dbReference type="AlphaFoldDB" id="Q91Z66"/>
<evidence type="ECO:0000256" key="6">
    <source>
        <dbReference type="ARBA" id="ARBA00022514"/>
    </source>
</evidence>
<organism evidence="11">
    <name type="scientific">Sigmodon hispidus</name>
    <name type="common">Hispid cotton rat</name>
    <dbReference type="NCBI Taxonomy" id="42415"/>
    <lineage>
        <taxon>Eukaryota</taxon>
        <taxon>Metazoa</taxon>
        <taxon>Chordata</taxon>
        <taxon>Craniata</taxon>
        <taxon>Vertebrata</taxon>
        <taxon>Euteleostomi</taxon>
        <taxon>Mammalia</taxon>
        <taxon>Eutheria</taxon>
        <taxon>Euarchontoglires</taxon>
        <taxon>Glires</taxon>
        <taxon>Rodentia</taxon>
        <taxon>Myomorpha</taxon>
        <taxon>Muroidea</taxon>
        <taxon>Cricetidae</taxon>
        <taxon>Sigmodontinae</taxon>
        <taxon>Sigmodon</taxon>
    </lineage>
</organism>
<keyword evidence="7 10" id="KW-0964">Secreted</keyword>
<dbReference type="GO" id="GO:0001819">
    <property type="term" value="P:positive regulation of cytokine production"/>
    <property type="evidence" value="ECO:0007669"/>
    <property type="project" value="UniProtKB-ARBA"/>
</dbReference>
<dbReference type="GO" id="GO:0006955">
    <property type="term" value="P:immune response"/>
    <property type="evidence" value="ECO:0007669"/>
    <property type="project" value="InterPro"/>
</dbReference>
<evidence type="ECO:0000256" key="5">
    <source>
        <dbReference type="ARBA" id="ARBA00022490"/>
    </source>
</evidence>